<sequence>MYSYLQLNTDNLKYYYNIKTPAYYKMPNITMVQNCFIYELNEKVLIHNKTEEAIFFIYKM</sequence>
<dbReference type="EMBL" id="SOAG01000031">
    <property type="protein sequence ID" value="TDS52437.1"/>
    <property type="molecule type" value="Genomic_DNA"/>
</dbReference>
<protein>
    <submittedName>
        <fullName evidence="1">Uncharacterized protein</fullName>
    </submittedName>
</protein>
<evidence type="ECO:0000313" key="1">
    <source>
        <dbReference type="EMBL" id="TDS52437.1"/>
    </source>
</evidence>
<accession>A0A4R7EQ93</accession>
<comment type="caution">
    <text evidence="1">The sequence shown here is derived from an EMBL/GenBank/DDBJ whole genome shotgun (WGS) entry which is preliminary data.</text>
</comment>
<dbReference type="Proteomes" id="UP000295215">
    <property type="component" value="Unassembled WGS sequence"/>
</dbReference>
<organism evidence="1 2">
    <name type="scientific">Myroides indicus</name>
    <dbReference type="NCBI Taxonomy" id="1323422"/>
    <lineage>
        <taxon>Bacteria</taxon>
        <taxon>Pseudomonadati</taxon>
        <taxon>Bacteroidota</taxon>
        <taxon>Flavobacteriia</taxon>
        <taxon>Flavobacteriales</taxon>
        <taxon>Flavobacteriaceae</taxon>
        <taxon>Myroides</taxon>
    </lineage>
</organism>
<dbReference type="AlphaFoldDB" id="A0A4R7EQ93"/>
<name>A0A4R7EQ93_9FLAO</name>
<reference evidence="1 2" key="1">
    <citation type="submission" date="2019-03" db="EMBL/GenBank/DDBJ databases">
        <title>Genomic Encyclopedia of Archaeal and Bacterial Type Strains, Phase II (KMG-II): from individual species to whole genera.</title>
        <authorList>
            <person name="Goeker M."/>
        </authorList>
    </citation>
    <scope>NUCLEOTIDE SEQUENCE [LARGE SCALE GENOMIC DNA]</scope>
    <source>
        <strain evidence="1 2">DSM 28213</strain>
    </source>
</reference>
<gene>
    <name evidence="1" type="ORF">C8P70_13128</name>
</gene>
<proteinExistence type="predicted"/>
<evidence type="ECO:0000313" key="2">
    <source>
        <dbReference type="Proteomes" id="UP000295215"/>
    </source>
</evidence>
<keyword evidence="2" id="KW-1185">Reference proteome</keyword>